<dbReference type="Gene3D" id="3.90.105.10">
    <property type="entry name" value="Molybdopterin biosynthesis moea protein, domain 2"/>
    <property type="match status" value="1"/>
</dbReference>
<dbReference type="SUPFAM" id="SSF63882">
    <property type="entry name" value="MoeA N-terminal region -like"/>
    <property type="match status" value="1"/>
</dbReference>
<evidence type="ECO:0000313" key="10">
    <source>
        <dbReference type="Proteomes" id="UP000642107"/>
    </source>
</evidence>
<dbReference type="PANTHER" id="PTHR10192">
    <property type="entry name" value="MOLYBDOPTERIN BIOSYNTHESIS PROTEIN"/>
    <property type="match status" value="1"/>
</dbReference>
<reference evidence="9 10" key="1">
    <citation type="submission" date="2020-09" db="EMBL/GenBank/DDBJ databases">
        <title>Flavimobilis rhizosphaerae sp. nov., isolated from rhizosphere soil of Spartina alterniflora.</title>
        <authorList>
            <person name="Hanqin C."/>
        </authorList>
    </citation>
    <scope>NUCLEOTIDE SEQUENCE [LARGE SCALE GENOMIC DNA]</scope>
    <source>
        <strain evidence="9 10">GY 10621</strain>
    </source>
</reference>
<dbReference type="InterPro" id="IPR038987">
    <property type="entry name" value="MoeA-like"/>
</dbReference>
<dbReference type="NCBIfam" id="TIGR00177">
    <property type="entry name" value="molyb_syn"/>
    <property type="match status" value="1"/>
</dbReference>
<dbReference type="Pfam" id="PF03453">
    <property type="entry name" value="MoeA_N"/>
    <property type="match status" value="1"/>
</dbReference>
<protein>
    <recommendedName>
        <fullName evidence="7">Molybdopterin molybdenumtransferase</fullName>
        <ecNumber evidence="7">2.10.1.1</ecNumber>
    </recommendedName>
</protein>
<dbReference type="PANTHER" id="PTHR10192:SF5">
    <property type="entry name" value="GEPHYRIN"/>
    <property type="match status" value="1"/>
</dbReference>
<evidence type="ECO:0000256" key="7">
    <source>
        <dbReference type="RuleBase" id="RU365090"/>
    </source>
</evidence>
<evidence type="ECO:0000259" key="8">
    <source>
        <dbReference type="SMART" id="SM00852"/>
    </source>
</evidence>
<dbReference type="Gene3D" id="3.40.980.10">
    <property type="entry name" value="MoaB/Mog-like domain"/>
    <property type="match status" value="1"/>
</dbReference>
<comment type="pathway">
    <text evidence="2 7">Cofactor biosynthesis; molybdopterin biosynthesis.</text>
</comment>
<comment type="caution">
    <text evidence="9">The sequence shown here is derived from an EMBL/GenBank/DDBJ whole genome shotgun (WGS) entry which is preliminary data.</text>
</comment>
<evidence type="ECO:0000256" key="1">
    <source>
        <dbReference type="ARBA" id="ARBA00002901"/>
    </source>
</evidence>
<dbReference type="InterPro" id="IPR036425">
    <property type="entry name" value="MoaB/Mog-like_dom_sf"/>
</dbReference>
<keyword evidence="10" id="KW-1185">Reference proteome</keyword>
<evidence type="ECO:0000313" key="9">
    <source>
        <dbReference type="EMBL" id="MBD9699429.1"/>
    </source>
</evidence>
<dbReference type="SUPFAM" id="SSF63867">
    <property type="entry name" value="MoeA C-terminal domain-like"/>
    <property type="match status" value="1"/>
</dbReference>
<comment type="similarity">
    <text evidence="3 7">Belongs to the MoeA family.</text>
</comment>
<evidence type="ECO:0000256" key="3">
    <source>
        <dbReference type="ARBA" id="ARBA00010763"/>
    </source>
</evidence>
<dbReference type="InterPro" id="IPR036135">
    <property type="entry name" value="MoeA_linker/N_sf"/>
</dbReference>
<dbReference type="Proteomes" id="UP000642107">
    <property type="component" value="Unassembled WGS sequence"/>
</dbReference>
<comment type="function">
    <text evidence="1 7">Catalyzes the insertion of molybdate into adenylated molybdopterin with the concomitant release of AMP.</text>
</comment>
<evidence type="ECO:0000256" key="4">
    <source>
        <dbReference type="ARBA" id="ARBA00022505"/>
    </source>
</evidence>
<keyword evidence="7" id="KW-0808">Transferase</keyword>
<dbReference type="NCBIfam" id="NF045515">
    <property type="entry name" value="Glp_gephyrin"/>
    <property type="match status" value="1"/>
</dbReference>
<evidence type="ECO:0000256" key="5">
    <source>
        <dbReference type="ARBA" id="ARBA00023150"/>
    </source>
</evidence>
<evidence type="ECO:0000256" key="6">
    <source>
        <dbReference type="ARBA" id="ARBA00047317"/>
    </source>
</evidence>
<dbReference type="EC" id="2.10.1.1" evidence="7"/>
<name>A0ABR9DR51_9MICO</name>
<dbReference type="SMART" id="SM00852">
    <property type="entry name" value="MoCF_biosynth"/>
    <property type="match status" value="1"/>
</dbReference>
<evidence type="ECO:0000256" key="2">
    <source>
        <dbReference type="ARBA" id="ARBA00005046"/>
    </source>
</evidence>
<dbReference type="CDD" id="cd00887">
    <property type="entry name" value="MoeA"/>
    <property type="match status" value="1"/>
</dbReference>
<feature type="domain" description="MoaB/Mog" evidence="8">
    <location>
        <begin position="197"/>
        <end position="337"/>
    </location>
</feature>
<comment type="cofactor">
    <cofactor evidence="7">
        <name>Mg(2+)</name>
        <dbReference type="ChEBI" id="CHEBI:18420"/>
    </cofactor>
</comment>
<dbReference type="Gene3D" id="2.40.340.10">
    <property type="entry name" value="MoeA, C-terminal, domain IV"/>
    <property type="match status" value="1"/>
</dbReference>
<organism evidence="9 10">
    <name type="scientific">Flavimobilis rhizosphaerae</name>
    <dbReference type="NCBI Taxonomy" id="2775421"/>
    <lineage>
        <taxon>Bacteria</taxon>
        <taxon>Bacillati</taxon>
        <taxon>Actinomycetota</taxon>
        <taxon>Actinomycetes</taxon>
        <taxon>Micrococcales</taxon>
        <taxon>Jonesiaceae</taxon>
        <taxon>Flavimobilis</taxon>
    </lineage>
</organism>
<dbReference type="SUPFAM" id="SSF53218">
    <property type="entry name" value="Molybdenum cofactor biosynthesis proteins"/>
    <property type="match status" value="1"/>
</dbReference>
<dbReference type="InterPro" id="IPR036688">
    <property type="entry name" value="MoeA_C_domain_IV_sf"/>
</dbReference>
<sequence>MQRLDAPRPTRTPAEHAAAVLALGGSLPAEVIPADVAALGRILSADVTSLVDLPPWDNSAMDGYALRHADLTGVQGADAHEPAMGGTGTLPVVDVVPAGDPRDLTLVPGVAVRIMTGAPVPSGADTVVQVERTDAGRDAVTVLEPVPAGANIRRRGEDVAAGATVLRAGEVLTAARLGLAAATGHATLPVRRRPRVLVVSTGSELVAPGSLAPGEPLPHGAIFESNSVQLAALARAAGAEVAVRTVPDDVAALRALLTDPHLAADVVVTSGGVSVGEFDVVRDALAEHLELVHVRMQPGRPQAVGTLPSGAVVVGLPGNPVSSYVSFEVFVRPLLRRLAGATTLTRRRVRATLTAPLTSPAGKEQYVRVALTWPDGLPEATPVGGRGSHLLGALAASDGLAVVPADVTDLAAGSMVDVLDLREDEA</sequence>
<dbReference type="Gene3D" id="2.170.190.11">
    <property type="entry name" value="Molybdopterin biosynthesis moea protein, domain 3"/>
    <property type="match status" value="1"/>
</dbReference>
<keyword evidence="5 7" id="KW-0501">Molybdenum cofactor biosynthesis</keyword>
<keyword evidence="7" id="KW-0460">Magnesium</keyword>
<dbReference type="InterPro" id="IPR005111">
    <property type="entry name" value="MoeA_C_domain_IV"/>
</dbReference>
<accession>A0ABR9DR51</accession>
<proteinExistence type="inferred from homology"/>
<dbReference type="InterPro" id="IPR005110">
    <property type="entry name" value="MoeA_linker/N"/>
</dbReference>
<gene>
    <name evidence="9" type="ORF">IGS67_07990</name>
</gene>
<dbReference type="Pfam" id="PF03454">
    <property type="entry name" value="MoeA_C"/>
    <property type="match status" value="1"/>
</dbReference>
<dbReference type="InterPro" id="IPR001453">
    <property type="entry name" value="MoaB/Mog_dom"/>
</dbReference>
<keyword evidence="7" id="KW-0479">Metal-binding</keyword>
<dbReference type="EMBL" id="JACZDF010000003">
    <property type="protein sequence ID" value="MBD9699429.1"/>
    <property type="molecule type" value="Genomic_DNA"/>
</dbReference>
<keyword evidence="4 7" id="KW-0500">Molybdenum</keyword>
<dbReference type="Pfam" id="PF00994">
    <property type="entry name" value="MoCF_biosynth"/>
    <property type="match status" value="1"/>
</dbReference>
<comment type="catalytic activity">
    <reaction evidence="6">
        <text>adenylyl-molybdopterin + molybdate = Mo-molybdopterin + AMP + H(+)</text>
        <dbReference type="Rhea" id="RHEA:35047"/>
        <dbReference type="ChEBI" id="CHEBI:15378"/>
        <dbReference type="ChEBI" id="CHEBI:36264"/>
        <dbReference type="ChEBI" id="CHEBI:62727"/>
        <dbReference type="ChEBI" id="CHEBI:71302"/>
        <dbReference type="ChEBI" id="CHEBI:456215"/>
        <dbReference type="EC" id="2.10.1.1"/>
    </reaction>
</comment>